<dbReference type="PANTHER" id="PTHR43883">
    <property type="entry name" value="SLR0207 PROTEIN"/>
    <property type="match status" value="1"/>
</dbReference>
<sequence>MATPAEAATTRLVDALRRQLAAQHPGAQVQRIETHISWLLLAGADAYKLKKPLTLDFLDFATGAQRRAACEEELRINRRSAPDLYLQVLPVTGTPEAPRLGGDPAQAIDWAVHMRRFPDHALLSARAARGALGPAHIDALAREVAAFQAQAAVAAPDSPWGRPEDLAQLAQDNFKPLFDLQPLSDQRGQLQFLQQWTQAEGARLAPLMAARRAAGCVREGHGDLHLGNLLWLDGRARLFDAIEFNPALRWIDTAGDIAFLVMDLHAHDLAPLAWRFLNAWLEHTGDLGTVARLPWDAVYRALVRAKVAALRVAQCQHAADRAAALAQAQRYVRLAARLAAPRRPWLALTLGVSGSGKSSQSQALIEQRGLVRLRADVERKRLFGLAPEASSAAVPGGIYGEDVSERVFAHLLDATRALLQAGQPVLVDATFIRRARREPFVALAESLGLPWRILAFDAPEAVLRERVRRRHASGGDASEADEAVLLRQLAQREPLAADEAAHALRIDTDAPVDWAHWDAALPPAD</sequence>
<proteinExistence type="predicted"/>
<dbReference type="InterPro" id="IPR052732">
    <property type="entry name" value="Cell-binding_unc_protein"/>
</dbReference>
<comment type="caution">
    <text evidence="1">The sequence shown here is derived from an EMBL/GenBank/DDBJ whole genome shotgun (WGS) entry which is preliminary data.</text>
</comment>
<name>A0ABV6PUT6_9BURK</name>
<dbReference type="RefSeq" id="WP_377482394.1">
    <property type="nucleotide sequence ID" value="NZ_JBHLTN010000018.1"/>
</dbReference>
<evidence type="ECO:0000313" key="1">
    <source>
        <dbReference type="EMBL" id="MFC0592708.1"/>
    </source>
</evidence>
<dbReference type="InterPro" id="IPR011009">
    <property type="entry name" value="Kinase-like_dom_sf"/>
</dbReference>
<evidence type="ECO:0000313" key="2">
    <source>
        <dbReference type="Proteomes" id="UP001589834"/>
    </source>
</evidence>
<keyword evidence="2" id="KW-1185">Reference proteome</keyword>
<reference evidence="1 2" key="1">
    <citation type="submission" date="2024-09" db="EMBL/GenBank/DDBJ databases">
        <authorList>
            <person name="Sun Q."/>
            <person name="Mori K."/>
        </authorList>
    </citation>
    <scope>NUCLEOTIDE SEQUENCE [LARGE SCALE GENOMIC DNA]</scope>
    <source>
        <strain evidence="1 2">NCAIM B.02336</strain>
    </source>
</reference>
<dbReference type="Pfam" id="PF13671">
    <property type="entry name" value="AAA_33"/>
    <property type="match status" value="1"/>
</dbReference>
<dbReference type="Proteomes" id="UP001589834">
    <property type="component" value="Unassembled WGS sequence"/>
</dbReference>
<dbReference type="PANTHER" id="PTHR43883:SF1">
    <property type="entry name" value="GLUCONOKINASE"/>
    <property type="match status" value="1"/>
</dbReference>
<accession>A0ABV6PUT6</accession>
<gene>
    <name evidence="1" type="ORF">ACFFGG_09075</name>
</gene>
<protein>
    <submittedName>
        <fullName evidence="1">AAA family ATPase</fullName>
    </submittedName>
</protein>
<dbReference type="InterPro" id="IPR027417">
    <property type="entry name" value="P-loop_NTPase"/>
</dbReference>
<dbReference type="SUPFAM" id="SSF56112">
    <property type="entry name" value="Protein kinase-like (PK-like)"/>
    <property type="match status" value="1"/>
</dbReference>
<dbReference type="Gene3D" id="3.40.50.300">
    <property type="entry name" value="P-loop containing nucleotide triphosphate hydrolases"/>
    <property type="match status" value="1"/>
</dbReference>
<dbReference type="SUPFAM" id="SSF52540">
    <property type="entry name" value="P-loop containing nucleoside triphosphate hydrolases"/>
    <property type="match status" value="1"/>
</dbReference>
<dbReference type="EMBL" id="JBHLTN010000018">
    <property type="protein sequence ID" value="MFC0592708.1"/>
    <property type="molecule type" value="Genomic_DNA"/>
</dbReference>
<organism evidence="1 2">
    <name type="scientific">Ottowia pentelensis</name>
    <dbReference type="NCBI Taxonomy" id="511108"/>
    <lineage>
        <taxon>Bacteria</taxon>
        <taxon>Pseudomonadati</taxon>
        <taxon>Pseudomonadota</taxon>
        <taxon>Betaproteobacteria</taxon>
        <taxon>Burkholderiales</taxon>
        <taxon>Comamonadaceae</taxon>
        <taxon>Ottowia</taxon>
    </lineage>
</organism>